<proteinExistence type="predicted"/>
<organism evidence="1 2">
    <name type="scientific">Lientehia hominis</name>
    <dbReference type="NCBI Taxonomy" id="2897778"/>
    <lineage>
        <taxon>Bacteria</taxon>
        <taxon>Bacillati</taxon>
        <taxon>Bacillota</taxon>
        <taxon>Clostridia</taxon>
        <taxon>Lachnospirales</taxon>
        <taxon>Lachnospiraceae</taxon>
        <taxon>Lientehia</taxon>
    </lineage>
</organism>
<dbReference type="InterPro" id="IPR046930">
    <property type="entry name" value="HTH_60"/>
</dbReference>
<dbReference type="Proteomes" id="UP001299265">
    <property type="component" value="Unassembled WGS sequence"/>
</dbReference>
<gene>
    <name evidence="1" type="ORF">LQE92_09185</name>
</gene>
<reference evidence="1 2" key="1">
    <citation type="submission" date="2021-11" db="EMBL/GenBank/DDBJ databases">
        <title>Lacrimispora sp. nov. NSJ-141 isolated from human feces.</title>
        <authorList>
            <person name="Abdugheni R."/>
        </authorList>
    </citation>
    <scope>NUCLEOTIDE SEQUENCE [LARGE SCALE GENOMIC DNA]</scope>
    <source>
        <strain evidence="1 2">NSJ-141</strain>
    </source>
</reference>
<name>A0AAP2RIV8_9FIRM</name>
<keyword evidence="2" id="KW-1185">Reference proteome</keyword>
<protein>
    <submittedName>
        <fullName evidence="1">Uncharacterized protein</fullName>
    </submittedName>
</protein>
<dbReference type="EMBL" id="JAJNOR010000005">
    <property type="protein sequence ID" value="MCD2492802.1"/>
    <property type="molecule type" value="Genomic_DNA"/>
</dbReference>
<accession>A0AAP2RIV8</accession>
<dbReference type="AlphaFoldDB" id="A0AAP2RIV8"/>
<evidence type="ECO:0000313" key="1">
    <source>
        <dbReference type="EMBL" id="MCD2492802.1"/>
    </source>
</evidence>
<sequence>MAGVEKRDIEKILSRRMDQLEDEKKYRTAAAVMCLRFFLKENEPGQRRSG</sequence>
<comment type="caution">
    <text evidence="1">The sequence shown here is derived from an EMBL/GenBank/DDBJ whole genome shotgun (WGS) entry which is preliminary data.</text>
</comment>
<dbReference type="Pfam" id="PF20317">
    <property type="entry name" value="HTH_60"/>
    <property type="match status" value="1"/>
</dbReference>
<evidence type="ECO:0000313" key="2">
    <source>
        <dbReference type="Proteomes" id="UP001299265"/>
    </source>
</evidence>